<dbReference type="HOGENOM" id="CLU_1518945_0_0_1"/>
<evidence type="ECO:0000256" key="1">
    <source>
        <dbReference type="SAM" id="MobiDB-lite"/>
    </source>
</evidence>
<reference evidence="3" key="1">
    <citation type="journal article" date="2012" name="MBio">
        <title>Comparative genome analysis of Trichophyton rubrum and related dermatophytes reveals candidate genes involved in infection.</title>
        <authorList>
            <person name="Martinez D.A."/>
            <person name="Oliver B.G."/>
            <person name="Graeser Y."/>
            <person name="Goldberg J.M."/>
            <person name="Li W."/>
            <person name="Martinez-Rossi N.M."/>
            <person name="Monod M."/>
            <person name="Shelest E."/>
            <person name="Barton R.C."/>
            <person name="Birch E."/>
            <person name="Brakhage A.A."/>
            <person name="Chen Z."/>
            <person name="Gurr S.J."/>
            <person name="Heiman D."/>
            <person name="Heitman J."/>
            <person name="Kosti I."/>
            <person name="Rossi A."/>
            <person name="Saif S."/>
            <person name="Samalova M."/>
            <person name="Saunders C.W."/>
            <person name="Shea T."/>
            <person name="Summerbell R.C."/>
            <person name="Xu J."/>
            <person name="Young S."/>
            <person name="Zeng Q."/>
            <person name="Birren B.W."/>
            <person name="Cuomo C.A."/>
            <person name="White T.C."/>
        </authorList>
    </citation>
    <scope>NUCLEOTIDE SEQUENCE [LARGE SCALE GENOMIC DNA]</scope>
    <source>
        <strain evidence="3">ATCC MYA-4606 / CBS 127.97</strain>
    </source>
</reference>
<organism evidence="2 3">
    <name type="scientific">Trichophyton equinum (strain ATCC MYA-4606 / CBS 127.97)</name>
    <name type="common">Horse ringworm fungus</name>
    <dbReference type="NCBI Taxonomy" id="559882"/>
    <lineage>
        <taxon>Eukaryota</taxon>
        <taxon>Fungi</taxon>
        <taxon>Dikarya</taxon>
        <taxon>Ascomycota</taxon>
        <taxon>Pezizomycotina</taxon>
        <taxon>Eurotiomycetes</taxon>
        <taxon>Eurotiomycetidae</taxon>
        <taxon>Onygenales</taxon>
        <taxon>Arthrodermataceae</taxon>
        <taxon>Trichophyton</taxon>
    </lineage>
</organism>
<dbReference type="VEuPathDB" id="FungiDB:TEQG_08038"/>
<protein>
    <submittedName>
        <fullName evidence="2">Uncharacterized protein</fullName>
    </submittedName>
</protein>
<name>F2Q4N7_TRIEC</name>
<dbReference type="Proteomes" id="UP000009169">
    <property type="component" value="Unassembled WGS sequence"/>
</dbReference>
<dbReference type="EMBL" id="DS995795">
    <property type="protein sequence ID" value="EGE09105.1"/>
    <property type="molecule type" value="Genomic_DNA"/>
</dbReference>
<keyword evidence="3" id="KW-1185">Reference proteome</keyword>
<feature type="region of interest" description="Disordered" evidence="1">
    <location>
        <begin position="1"/>
        <end position="24"/>
    </location>
</feature>
<proteinExistence type="predicted"/>
<accession>F2Q4N7</accession>
<evidence type="ECO:0000313" key="3">
    <source>
        <dbReference type="Proteomes" id="UP000009169"/>
    </source>
</evidence>
<evidence type="ECO:0000313" key="2">
    <source>
        <dbReference type="EMBL" id="EGE09105.1"/>
    </source>
</evidence>
<dbReference type="AlphaFoldDB" id="F2Q4N7"/>
<gene>
    <name evidence="2" type="ORF">TEQG_08038</name>
</gene>
<sequence length="185" mass="20835">MAKVLSGLRERQAGGAGQPGVDENRPCLIERPWNRCTEYIHLTCESRGRRDGRTRERERVQTKELRAYLGPRAGGGPVKPPSRPSDMDGDWSEPLARTRRDRSHLRRDLGLFDCLRQEASHLKVDDAGCIPGPSTGIYICTSCTAMHLRLQQQQQHNPLRIALLQRIIWTPACTASTIAISRPFI</sequence>
<feature type="region of interest" description="Disordered" evidence="1">
    <location>
        <begin position="69"/>
        <end position="93"/>
    </location>
</feature>